<protein>
    <submittedName>
        <fullName evidence="4">LD-carboxypeptidase LdcB, LAS superfamily</fullName>
    </submittedName>
</protein>
<dbReference type="PANTHER" id="PTHR34385">
    <property type="entry name" value="D-ALANYL-D-ALANINE CARBOXYPEPTIDASE"/>
    <property type="match status" value="1"/>
</dbReference>
<dbReference type="InterPro" id="IPR009045">
    <property type="entry name" value="Zn_M74/Hedgehog-like"/>
</dbReference>
<evidence type="ECO:0000313" key="4">
    <source>
        <dbReference type="EMBL" id="SDP50793.1"/>
    </source>
</evidence>
<evidence type="ECO:0000256" key="1">
    <source>
        <dbReference type="SAM" id="MobiDB-lite"/>
    </source>
</evidence>
<reference evidence="5" key="1">
    <citation type="submission" date="2016-10" db="EMBL/GenBank/DDBJ databases">
        <authorList>
            <person name="Varghese N."/>
            <person name="Submissions S."/>
        </authorList>
    </citation>
    <scope>NUCLEOTIDE SEQUENCE [LARGE SCALE GENOMIC DNA]</scope>
    <source>
        <strain evidence="5">DSM 22329</strain>
    </source>
</reference>
<proteinExistence type="predicted"/>
<dbReference type="InterPro" id="IPR003709">
    <property type="entry name" value="VanY-like_core_dom"/>
</dbReference>
<dbReference type="Pfam" id="PF02557">
    <property type="entry name" value="VanY"/>
    <property type="match status" value="1"/>
</dbReference>
<dbReference type="AlphaFoldDB" id="A0A1H0T9R3"/>
<dbReference type="Proteomes" id="UP000199077">
    <property type="component" value="Chromosome I"/>
</dbReference>
<gene>
    <name evidence="4" type="ORF">SAMN04489867_2701</name>
</gene>
<dbReference type="RefSeq" id="WP_091786423.1">
    <property type="nucleotide sequence ID" value="NZ_LT629711.1"/>
</dbReference>
<dbReference type="GO" id="GO:0004180">
    <property type="term" value="F:carboxypeptidase activity"/>
    <property type="evidence" value="ECO:0007669"/>
    <property type="project" value="UniProtKB-KW"/>
</dbReference>
<evidence type="ECO:0000259" key="3">
    <source>
        <dbReference type="Pfam" id="PF02557"/>
    </source>
</evidence>
<accession>A0A1H0T9R3</accession>
<keyword evidence="4" id="KW-0645">Protease</keyword>
<keyword evidence="4" id="KW-0378">Hydrolase</keyword>
<dbReference type="STRING" id="443156.SAMN04489867_2701"/>
<keyword evidence="2" id="KW-0732">Signal</keyword>
<dbReference type="PANTHER" id="PTHR34385:SF1">
    <property type="entry name" value="PEPTIDOGLYCAN L-ALANYL-D-GLUTAMATE ENDOPEPTIDASE CWLK"/>
    <property type="match status" value="1"/>
</dbReference>
<keyword evidence="5" id="KW-1185">Reference proteome</keyword>
<dbReference type="GO" id="GO:0006508">
    <property type="term" value="P:proteolysis"/>
    <property type="evidence" value="ECO:0007669"/>
    <property type="project" value="InterPro"/>
</dbReference>
<dbReference type="OrthoDB" id="3293184at2"/>
<feature type="chain" id="PRO_5039712964" evidence="2">
    <location>
        <begin position="38"/>
        <end position="233"/>
    </location>
</feature>
<name>A0A1H0T9R3_9MICO</name>
<keyword evidence="4" id="KW-0121">Carboxypeptidase</keyword>
<dbReference type="EMBL" id="LT629711">
    <property type="protein sequence ID" value="SDP50793.1"/>
    <property type="molecule type" value="Genomic_DNA"/>
</dbReference>
<organism evidence="4 5">
    <name type="scientific">Pedococcus dokdonensis</name>
    <dbReference type="NCBI Taxonomy" id="443156"/>
    <lineage>
        <taxon>Bacteria</taxon>
        <taxon>Bacillati</taxon>
        <taxon>Actinomycetota</taxon>
        <taxon>Actinomycetes</taxon>
        <taxon>Micrococcales</taxon>
        <taxon>Intrasporangiaceae</taxon>
        <taxon>Pedococcus</taxon>
    </lineage>
</organism>
<sequence>MVTTTHVSAGRRRRQRLRRTLVVTALLVAAAGTAGYAAWHDDATTPTAAAGQAVGDQVRGAPTQGSPKTSKPKVASTRASPKPKGRNGFAPVMTDRIPAPTTSLALSAAVPGTTNMQPSAAGAFERAFADARVEGLDPEIRSAWRSEQWQQVLFDRAVAKYGSEVEAGKWVLSPGRSAHVKGYAIDVHPRAMAAWLETRGTAYGICRTYDNEWWHFEYLATSTCPARQPTAAG</sequence>
<dbReference type="Gene3D" id="3.30.1380.10">
    <property type="match status" value="1"/>
</dbReference>
<evidence type="ECO:0000313" key="5">
    <source>
        <dbReference type="Proteomes" id="UP000199077"/>
    </source>
</evidence>
<feature type="region of interest" description="Disordered" evidence="1">
    <location>
        <begin position="50"/>
        <end position="95"/>
    </location>
</feature>
<dbReference type="InterPro" id="IPR052179">
    <property type="entry name" value="DD-CPase-like"/>
</dbReference>
<feature type="signal peptide" evidence="2">
    <location>
        <begin position="1"/>
        <end position="37"/>
    </location>
</feature>
<dbReference type="SUPFAM" id="SSF55166">
    <property type="entry name" value="Hedgehog/DD-peptidase"/>
    <property type="match status" value="1"/>
</dbReference>
<evidence type="ECO:0000256" key="2">
    <source>
        <dbReference type="SAM" id="SignalP"/>
    </source>
</evidence>
<feature type="domain" description="D-alanyl-D-alanine carboxypeptidase-like core" evidence="3">
    <location>
        <begin position="115"/>
        <end position="200"/>
    </location>
</feature>